<evidence type="ECO:0000313" key="6">
    <source>
        <dbReference type="Proteomes" id="UP001150062"/>
    </source>
</evidence>
<dbReference type="SUPFAM" id="SSF53335">
    <property type="entry name" value="S-adenosyl-L-methionine-dependent methyltransferases"/>
    <property type="match status" value="1"/>
</dbReference>
<dbReference type="PANTHER" id="PTHR10509:SF14">
    <property type="entry name" value="CAFFEOYL-COA O-METHYLTRANSFERASE 3-RELATED"/>
    <property type="match status" value="1"/>
</dbReference>
<accession>A0ABQ8YS86</accession>
<evidence type="ECO:0000313" key="5">
    <source>
        <dbReference type="EMBL" id="KAJ6247490.1"/>
    </source>
</evidence>
<name>A0ABQ8YS86_9EUKA</name>
<dbReference type="EMBL" id="JAOAOG010000127">
    <property type="protein sequence ID" value="KAJ6247490.1"/>
    <property type="molecule type" value="Genomic_DNA"/>
</dbReference>
<dbReference type="InterPro" id="IPR050362">
    <property type="entry name" value="Cation-dep_OMT"/>
</dbReference>
<dbReference type="Pfam" id="PF01596">
    <property type="entry name" value="Methyltransf_3"/>
    <property type="match status" value="1"/>
</dbReference>
<dbReference type="Gene3D" id="3.40.50.150">
    <property type="entry name" value="Vaccinia Virus protein VP39"/>
    <property type="match status" value="1"/>
</dbReference>
<dbReference type="InterPro" id="IPR002935">
    <property type="entry name" value="SAM_O-MeTrfase"/>
</dbReference>
<dbReference type="Proteomes" id="UP001150062">
    <property type="component" value="Unassembled WGS sequence"/>
</dbReference>
<evidence type="ECO:0000256" key="4">
    <source>
        <dbReference type="ARBA" id="ARBA00023453"/>
    </source>
</evidence>
<keyword evidence="6" id="KW-1185">Reference proteome</keyword>
<keyword evidence="2" id="KW-0808">Transferase</keyword>
<reference evidence="5" key="1">
    <citation type="submission" date="2022-08" db="EMBL/GenBank/DDBJ databases">
        <title>Novel sulfate-reducing endosymbionts in the free-living metamonad Anaeramoeba.</title>
        <authorList>
            <person name="Jerlstrom-Hultqvist J."/>
            <person name="Cepicka I."/>
            <person name="Gallot-Lavallee L."/>
            <person name="Salas-Leiva D."/>
            <person name="Curtis B.A."/>
            <person name="Zahonova K."/>
            <person name="Pipaliya S."/>
            <person name="Dacks J."/>
            <person name="Roger A.J."/>
        </authorList>
    </citation>
    <scope>NUCLEOTIDE SEQUENCE</scope>
    <source>
        <strain evidence="5">Schooner1</strain>
    </source>
</reference>
<protein>
    <submittedName>
        <fullName evidence="5">Catechol o-methyltransferase domain-containing protein</fullName>
    </submittedName>
</protein>
<organism evidence="5 6">
    <name type="scientific">Anaeramoeba flamelloides</name>
    <dbReference type="NCBI Taxonomy" id="1746091"/>
    <lineage>
        <taxon>Eukaryota</taxon>
        <taxon>Metamonada</taxon>
        <taxon>Anaeramoebidae</taxon>
        <taxon>Anaeramoeba</taxon>
    </lineage>
</organism>
<dbReference type="InterPro" id="IPR029063">
    <property type="entry name" value="SAM-dependent_MTases_sf"/>
</dbReference>
<dbReference type="PANTHER" id="PTHR10509">
    <property type="entry name" value="O-METHYLTRANSFERASE-RELATED"/>
    <property type="match status" value="1"/>
</dbReference>
<proteinExistence type="inferred from homology"/>
<evidence type="ECO:0000256" key="3">
    <source>
        <dbReference type="ARBA" id="ARBA00022691"/>
    </source>
</evidence>
<evidence type="ECO:0000256" key="1">
    <source>
        <dbReference type="ARBA" id="ARBA00022603"/>
    </source>
</evidence>
<dbReference type="PROSITE" id="PS51682">
    <property type="entry name" value="SAM_OMT_I"/>
    <property type="match status" value="1"/>
</dbReference>
<sequence>MSFQGLKNDQGVRKELLQYINDNTVKESDILTKCRTETKQMKKFFYQIPQDEGQFLKLLMRMNNCKKGIEVGVFTGYSAICFLECLPEEGKLIALDISEEFTNKALNYIKEAGLSSKFDLRLGPACDSLEEMCKNEELLGTFDFMFIDADKINYESYYEYGLKLVRQNGLIIIDNTLWSGRVIMEEDQTKDTIAIRKLNTKIGNDERVYSSLLTVGDGVTVCFKK</sequence>
<comment type="similarity">
    <text evidence="4">Belongs to the class I-like SAM-binding methyltransferase superfamily. Cation-dependent O-methyltransferase family.</text>
</comment>
<keyword evidence="3" id="KW-0949">S-adenosyl-L-methionine</keyword>
<evidence type="ECO:0000256" key="2">
    <source>
        <dbReference type="ARBA" id="ARBA00022679"/>
    </source>
</evidence>
<gene>
    <name evidence="5" type="ORF">M0813_19020</name>
</gene>
<comment type="caution">
    <text evidence="5">The sequence shown here is derived from an EMBL/GenBank/DDBJ whole genome shotgun (WGS) entry which is preliminary data.</text>
</comment>
<keyword evidence="1" id="KW-0489">Methyltransferase</keyword>